<evidence type="ECO:0000313" key="2">
    <source>
        <dbReference type="EMBL" id="MBB4152429.1"/>
    </source>
</evidence>
<dbReference type="Proteomes" id="UP000529795">
    <property type="component" value="Unassembled WGS sequence"/>
</dbReference>
<comment type="caution">
    <text evidence="2">The sequence shown here is derived from an EMBL/GenBank/DDBJ whole genome shotgun (WGS) entry which is preliminary data.</text>
</comment>
<feature type="transmembrane region" description="Helical" evidence="1">
    <location>
        <begin position="94"/>
        <end position="112"/>
    </location>
</feature>
<evidence type="ECO:0000256" key="1">
    <source>
        <dbReference type="SAM" id="Phobius"/>
    </source>
</evidence>
<keyword evidence="1" id="KW-1133">Transmembrane helix</keyword>
<feature type="transmembrane region" description="Helical" evidence="1">
    <location>
        <begin position="153"/>
        <end position="171"/>
    </location>
</feature>
<keyword evidence="3" id="KW-1185">Reference proteome</keyword>
<dbReference type="AlphaFoldDB" id="A0A840F3P1"/>
<feature type="transmembrane region" description="Helical" evidence="1">
    <location>
        <begin position="119"/>
        <end position="141"/>
    </location>
</feature>
<sequence>MGKTIRIFGWGSAAALLAAPAVAMQFTREVNWTASDFVFAAVMLATVGGALELLMRASGGWAYRGGAAIMAIGLFLLVWMNLAVGIIGSENNPANGLYLGVLGIGVAGAAAARLRAGGMAATTLAMAAAQVAIGGWALATGAGVDGAAWPRDVIVLTSGFTGFWLAAAWLFSRAVGQGDSADRSAPARGRWQRS</sequence>
<feature type="transmembrane region" description="Helical" evidence="1">
    <location>
        <begin position="33"/>
        <end position="55"/>
    </location>
</feature>
<evidence type="ECO:0000313" key="3">
    <source>
        <dbReference type="Proteomes" id="UP000529795"/>
    </source>
</evidence>
<proteinExistence type="predicted"/>
<organism evidence="2 3">
    <name type="scientific">Sphingomonas jinjuensis</name>
    <dbReference type="NCBI Taxonomy" id="535907"/>
    <lineage>
        <taxon>Bacteria</taxon>
        <taxon>Pseudomonadati</taxon>
        <taxon>Pseudomonadota</taxon>
        <taxon>Alphaproteobacteria</taxon>
        <taxon>Sphingomonadales</taxon>
        <taxon>Sphingomonadaceae</taxon>
        <taxon>Sphingomonas</taxon>
    </lineage>
</organism>
<keyword evidence="1" id="KW-0812">Transmembrane</keyword>
<dbReference type="EMBL" id="JACIEV010000001">
    <property type="protein sequence ID" value="MBB4152429.1"/>
    <property type="molecule type" value="Genomic_DNA"/>
</dbReference>
<feature type="transmembrane region" description="Helical" evidence="1">
    <location>
        <begin position="67"/>
        <end position="88"/>
    </location>
</feature>
<name>A0A840F3P1_9SPHN</name>
<gene>
    <name evidence="2" type="ORF">GGQ80_000305</name>
</gene>
<dbReference type="RefSeq" id="WP_183981958.1">
    <property type="nucleotide sequence ID" value="NZ_JACIEV010000001.1"/>
</dbReference>
<keyword evidence="1" id="KW-0472">Membrane</keyword>
<accession>A0A840F3P1</accession>
<reference evidence="2 3" key="1">
    <citation type="submission" date="2020-08" db="EMBL/GenBank/DDBJ databases">
        <title>Genomic Encyclopedia of Type Strains, Phase IV (KMG-IV): sequencing the most valuable type-strain genomes for metagenomic binning, comparative biology and taxonomic classification.</title>
        <authorList>
            <person name="Goeker M."/>
        </authorList>
    </citation>
    <scope>NUCLEOTIDE SEQUENCE [LARGE SCALE GENOMIC DNA]</scope>
    <source>
        <strain evidence="2 3">YC6723</strain>
    </source>
</reference>
<protein>
    <submittedName>
        <fullName evidence="2">Uncharacterized protein</fullName>
    </submittedName>
</protein>